<dbReference type="KEGG" id="clec:112126535"/>
<dbReference type="GeneID" id="112126535"/>
<protein>
    <recommendedName>
        <fullName evidence="1">UMA domain-containing protein</fullName>
    </recommendedName>
</protein>
<dbReference type="AlphaFoldDB" id="A0A8I6SHZ3"/>
<dbReference type="EnsemblMetazoa" id="XM_024225798.1">
    <property type="protein sequence ID" value="XP_024081566.1"/>
    <property type="gene ID" value="LOC112126535"/>
</dbReference>
<organism evidence="2 3">
    <name type="scientific">Cimex lectularius</name>
    <name type="common">Bed bug</name>
    <name type="synonym">Acanthia lectularia</name>
    <dbReference type="NCBI Taxonomy" id="79782"/>
    <lineage>
        <taxon>Eukaryota</taxon>
        <taxon>Metazoa</taxon>
        <taxon>Ecdysozoa</taxon>
        <taxon>Arthropoda</taxon>
        <taxon>Hexapoda</taxon>
        <taxon>Insecta</taxon>
        <taxon>Pterygota</taxon>
        <taxon>Neoptera</taxon>
        <taxon>Paraneoptera</taxon>
        <taxon>Hemiptera</taxon>
        <taxon>Heteroptera</taxon>
        <taxon>Panheteroptera</taxon>
        <taxon>Cimicomorpha</taxon>
        <taxon>Cimicidae</taxon>
        <taxon>Cimex</taxon>
    </lineage>
</organism>
<dbReference type="Proteomes" id="UP000494040">
    <property type="component" value="Unassembled WGS sequence"/>
</dbReference>
<proteinExistence type="predicted"/>
<evidence type="ECO:0000313" key="2">
    <source>
        <dbReference type="EnsemblMetazoa" id="XP_024081566.1"/>
    </source>
</evidence>
<dbReference type="OMA" id="APGCSIN"/>
<sequence>MSWFFGSKKTSASSQQDFITTETNEGFVSVDPVSRPYESALPYYPTPSYNIIPQPAYPVLAVRESANVVPASVNPLDSIPFRLSPQLAPGCSINISDILTLKSQIDMVKSKINSNHFDYNFKIEKSFLQEVNS</sequence>
<dbReference type="OrthoDB" id="5959275at2759"/>
<keyword evidence="3" id="KW-1185">Reference proteome</keyword>
<reference evidence="2" key="1">
    <citation type="submission" date="2022-01" db="UniProtKB">
        <authorList>
            <consortium name="EnsemblMetazoa"/>
        </authorList>
    </citation>
    <scope>IDENTIFICATION</scope>
</reference>
<evidence type="ECO:0000259" key="1">
    <source>
        <dbReference type="PROSITE" id="PS51497"/>
    </source>
</evidence>
<dbReference type="PROSITE" id="PS51497">
    <property type="entry name" value="UMA"/>
    <property type="match status" value="1"/>
</dbReference>
<dbReference type="RefSeq" id="XP_024081566.1">
    <property type="nucleotide sequence ID" value="XM_024225798.1"/>
</dbReference>
<feature type="domain" description="UMA" evidence="1">
    <location>
        <begin position="76"/>
        <end position="128"/>
    </location>
</feature>
<accession>A0A8I6SHZ3</accession>
<evidence type="ECO:0000313" key="3">
    <source>
        <dbReference type="Proteomes" id="UP000494040"/>
    </source>
</evidence>
<dbReference type="InterPro" id="IPR023340">
    <property type="entry name" value="UMA"/>
</dbReference>
<name>A0A8I6SHZ3_CIMLE</name>